<reference evidence="1" key="1">
    <citation type="submission" date="2025-08" db="UniProtKB">
        <authorList>
            <consortium name="Ensembl"/>
        </authorList>
    </citation>
    <scope>IDENTIFICATION</scope>
</reference>
<dbReference type="GO" id="GO:0030425">
    <property type="term" value="C:dendrite"/>
    <property type="evidence" value="ECO:0007669"/>
    <property type="project" value="TreeGrafter"/>
</dbReference>
<evidence type="ECO:0000313" key="1">
    <source>
        <dbReference type="Ensembl" id="ENSMALP00000014088.1"/>
    </source>
</evidence>
<dbReference type="GO" id="GO:0005085">
    <property type="term" value="F:guanyl-nucleotide exchange factor activity"/>
    <property type="evidence" value="ECO:0007669"/>
    <property type="project" value="InterPro"/>
</dbReference>
<dbReference type="GO" id="GO:0043025">
    <property type="term" value="C:neuronal cell body"/>
    <property type="evidence" value="ECO:0007669"/>
    <property type="project" value="TreeGrafter"/>
</dbReference>
<sequence length="86" mass="9647">MGGEHSRRMRPTLPSTGAFMLLTGAYKWPELRSIARVVSQVHAFQELASSDIHLLATDNDANFQQPSEQQTCSIQDTLKRVKATFQ</sequence>
<dbReference type="STRING" id="43700.ENSMALP00000014088"/>
<dbReference type="GO" id="GO:0032045">
    <property type="term" value="C:guanyl-nucleotide exchange factor complex"/>
    <property type="evidence" value="ECO:0007669"/>
    <property type="project" value="TreeGrafter"/>
</dbReference>
<dbReference type="PANTHER" id="PTHR21560:SF0">
    <property type="entry name" value="KINASE NON-CATALYTIC C-LOBE DOMAIN-CONTAINING PROTEIN 1"/>
    <property type="match status" value="1"/>
</dbReference>
<dbReference type="Ensembl" id="ENSMALT00000014391.1">
    <property type="protein sequence ID" value="ENSMALP00000014088.1"/>
    <property type="gene ID" value="ENSMALG00000009913.1"/>
</dbReference>
<dbReference type="Proteomes" id="UP000261600">
    <property type="component" value="Unplaced"/>
</dbReference>
<dbReference type="AlphaFoldDB" id="A0A3Q3J678"/>
<dbReference type="InterPro" id="IPR029899">
    <property type="entry name" value="KNDC1"/>
</dbReference>
<name>A0A3Q3J678_MONAL</name>
<dbReference type="GO" id="GO:0007264">
    <property type="term" value="P:small GTPase-mediated signal transduction"/>
    <property type="evidence" value="ECO:0007669"/>
    <property type="project" value="InterPro"/>
</dbReference>
<keyword evidence="2" id="KW-1185">Reference proteome</keyword>
<organism evidence="1 2">
    <name type="scientific">Monopterus albus</name>
    <name type="common">Swamp eel</name>
    <dbReference type="NCBI Taxonomy" id="43700"/>
    <lineage>
        <taxon>Eukaryota</taxon>
        <taxon>Metazoa</taxon>
        <taxon>Chordata</taxon>
        <taxon>Craniata</taxon>
        <taxon>Vertebrata</taxon>
        <taxon>Euteleostomi</taxon>
        <taxon>Actinopterygii</taxon>
        <taxon>Neopterygii</taxon>
        <taxon>Teleostei</taxon>
        <taxon>Neoteleostei</taxon>
        <taxon>Acanthomorphata</taxon>
        <taxon>Anabantaria</taxon>
        <taxon>Synbranchiformes</taxon>
        <taxon>Synbranchidae</taxon>
        <taxon>Monopterus</taxon>
    </lineage>
</organism>
<reference evidence="1" key="2">
    <citation type="submission" date="2025-09" db="UniProtKB">
        <authorList>
            <consortium name="Ensembl"/>
        </authorList>
    </citation>
    <scope>IDENTIFICATION</scope>
</reference>
<dbReference type="PANTHER" id="PTHR21560">
    <property type="entry name" value="VERY KIND PROTEIN"/>
    <property type="match status" value="1"/>
</dbReference>
<protein>
    <submittedName>
        <fullName evidence="1">Uncharacterized protein</fullName>
    </submittedName>
</protein>
<accession>A0A3Q3J678</accession>
<evidence type="ECO:0000313" key="2">
    <source>
        <dbReference type="Proteomes" id="UP000261600"/>
    </source>
</evidence>
<proteinExistence type="predicted"/>
<dbReference type="GO" id="GO:0048814">
    <property type="term" value="P:regulation of dendrite morphogenesis"/>
    <property type="evidence" value="ECO:0007669"/>
    <property type="project" value="TreeGrafter"/>
</dbReference>